<keyword evidence="1" id="KW-0812">Transmembrane</keyword>
<dbReference type="EMBL" id="SJPR01000001">
    <property type="protein sequence ID" value="TWT99594.1"/>
    <property type="molecule type" value="Genomic_DNA"/>
</dbReference>
<protein>
    <submittedName>
        <fullName evidence="2">Uncharacterized protein</fullName>
    </submittedName>
</protein>
<dbReference type="Proteomes" id="UP000317421">
    <property type="component" value="Unassembled WGS sequence"/>
</dbReference>
<evidence type="ECO:0000313" key="2">
    <source>
        <dbReference type="EMBL" id="TWT99594.1"/>
    </source>
</evidence>
<keyword evidence="1" id="KW-1133">Transmembrane helix</keyword>
<proteinExistence type="predicted"/>
<accession>A0A5C6AHX8</accession>
<reference evidence="2 3" key="1">
    <citation type="submission" date="2019-02" db="EMBL/GenBank/DDBJ databases">
        <title>Deep-cultivation of Planctomycetes and their phenomic and genomic characterization uncovers novel biology.</title>
        <authorList>
            <person name="Wiegand S."/>
            <person name="Jogler M."/>
            <person name="Boedeker C."/>
            <person name="Pinto D."/>
            <person name="Vollmers J."/>
            <person name="Rivas-Marin E."/>
            <person name="Kohn T."/>
            <person name="Peeters S.H."/>
            <person name="Heuer A."/>
            <person name="Rast P."/>
            <person name="Oberbeckmann S."/>
            <person name="Bunk B."/>
            <person name="Jeske O."/>
            <person name="Meyerdierks A."/>
            <person name="Storesund J.E."/>
            <person name="Kallscheuer N."/>
            <person name="Luecker S."/>
            <person name="Lage O.M."/>
            <person name="Pohl T."/>
            <person name="Merkel B.J."/>
            <person name="Hornburger P."/>
            <person name="Mueller R.-W."/>
            <person name="Bruemmer F."/>
            <person name="Labrenz M."/>
            <person name="Spormann A.M."/>
            <person name="Op Den Camp H."/>
            <person name="Overmann J."/>
            <person name="Amann R."/>
            <person name="Jetten M.S.M."/>
            <person name="Mascher T."/>
            <person name="Medema M.H."/>
            <person name="Devos D.P."/>
            <person name="Kaster A.-K."/>
            <person name="Ovreas L."/>
            <person name="Rohde M."/>
            <person name="Galperin M.Y."/>
            <person name="Jogler C."/>
        </authorList>
    </citation>
    <scope>NUCLEOTIDE SEQUENCE [LARGE SCALE GENOMIC DNA]</scope>
    <source>
        <strain evidence="2 3">Pla108</strain>
    </source>
</reference>
<dbReference type="AlphaFoldDB" id="A0A5C6AHX8"/>
<evidence type="ECO:0000313" key="3">
    <source>
        <dbReference type="Proteomes" id="UP000317421"/>
    </source>
</evidence>
<gene>
    <name evidence="2" type="ORF">Pla108_05370</name>
</gene>
<keyword evidence="1" id="KW-0472">Membrane</keyword>
<keyword evidence="3" id="KW-1185">Reference proteome</keyword>
<name>A0A5C6AHX8_9BACT</name>
<evidence type="ECO:0000256" key="1">
    <source>
        <dbReference type="SAM" id="Phobius"/>
    </source>
</evidence>
<feature type="transmembrane region" description="Helical" evidence="1">
    <location>
        <begin position="38"/>
        <end position="61"/>
    </location>
</feature>
<comment type="caution">
    <text evidence="2">The sequence shown here is derived from an EMBL/GenBank/DDBJ whole genome shotgun (WGS) entry which is preliminary data.</text>
</comment>
<sequence>MLIRMLLGAFLGIVVGVAIPIVWSSVAGGEGAINVAGWFWFVTVPGGLMLGIILGAVSSLFE</sequence>
<organism evidence="2 3">
    <name type="scientific">Botrimarina colliarenosi</name>
    <dbReference type="NCBI Taxonomy" id="2528001"/>
    <lineage>
        <taxon>Bacteria</taxon>
        <taxon>Pseudomonadati</taxon>
        <taxon>Planctomycetota</taxon>
        <taxon>Planctomycetia</taxon>
        <taxon>Pirellulales</taxon>
        <taxon>Lacipirellulaceae</taxon>
        <taxon>Botrimarina</taxon>
    </lineage>
</organism>